<evidence type="ECO:0000313" key="2">
    <source>
        <dbReference type="Proteomes" id="UP001140234"/>
    </source>
</evidence>
<comment type="caution">
    <text evidence="1">The sequence shown here is derived from an EMBL/GenBank/DDBJ whole genome shotgun (WGS) entry which is preliminary data.</text>
</comment>
<name>A0ACC1JTN6_9FUNG</name>
<sequence length="175" mass="18321">MFHQLLAALMLCLLGVLAAGTAQAADGPIPFENLAQNLPEAFTALESQFQDPAFRSMLTSQLNNPQAVDIFESLIHDPKAASSISALLDDPAIQSSLSVQFVQNYLSPPDASASAHPDRSARATNDVSSHHMLDLESSPRTGLQSTGSAASGRPRAVVVGCLITAFLGAIAPRLA</sequence>
<gene>
    <name evidence="1" type="ORF">IWQ57_004005</name>
</gene>
<accession>A0ACC1JTN6</accession>
<reference evidence="1" key="1">
    <citation type="submission" date="2022-07" db="EMBL/GenBank/DDBJ databases">
        <title>Phylogenomic reconstructions and comparative analyses of Kickxellomycotina fungi.</title>
        <authorList>
            <person name="Reynolds N.K."/>
            <person name="Stajich J.E."/>
            <person name="Barry K."/>
            <person name="Grigoriev I.V."/>
            <person name="Crous P."/>
            <person name="Smith M.E."/>
        </authorList>
    </citation>
    <scope>NUCLEOTIDE SEQUENCE</scope>
    <source>
        <strain evidence="1">CBS 109366</strain>
    </source>
</reference>
<dbReference type="Proteomes" id="UP001140234">
    <property type="component" value="Unassembled WGS sequence"/>
</dbReference>
<evidence type="ECO:0000313" key="1">
    <source>
        <dbReference type="EMBL" id="KAJ2767300.1"/>
    </source>
</evidence>
<protein>
    <submittedName>
        <fullName evidence="1">Uncharacterized protein</fullName>
    </submittedName>
</protein>
<dbReference type="EMBL" id="JANBUJ010001459">
    <property type="protein sequence ID" value="KAJ2767300.1"/>
    <property type="molecule type" value="Genomic_DNA"/>
</dbReference>
<organism evidence="1 2">
    <name type="scientific">Coemansia nantahalensis</name>
    <dbReference type="NCBI Taxonomy" id="2789366"/>
    <lineage>
        <taxon>Eukaryota</taxon>
        <taxon>Fungi</taxon>
        <taxon>Fungi incertae sedis</taxon>
        <taxon>Zoopagomycota</taxon>
        <taxon>Kickxellomycotina</taxon>
        <taxon>Kickxellomycetes</taxon>
        <taxon>Kickxellales</taxon>
        <taxon>Kickxellaceae</taxon>
        <taxon>Coemansia</taxon>
    </lineage>
</organism>
<keyword evidence="2" id="KW-1185">Reference proteome</keyword>
<proteinExistence type="predicted"/>